<accession>B1CC20</accession>
<dbReference type="Gene3D" id="3.30.70.20">
    <property type="match status" value="1"/>
</dbReference>
<comment type="caution">
    <text evidence="6">The sequence shown here is derived from an EMBL/GenBank/DDBJ whole genome shotgun (WGS) entry which is preliminary data.</text>
</comment>
<dbReference type="eggNOG" id="COG0716">
    <property type="taxonomic scope" value="Bacteria"/>
</dbReference>
<dbReference type="Proteomes" id="UP000005178">
    <property type="component" value="Unassembled WGS sequence"/>
</dbReference>
<dbReference type="HOGENOM" id="CLU_069541_0_0_9"/>
<dbReference type="eggNOG" id="COG2221">
    <property type="taxonomic scope" value="Bacteria"/>
</dbReference>
<evidence type="ECO:0000256" key="3">
    <source>
        <dbReference type="ARBA" id="ARBA00023014"/>
    </source>
</evidence>
<dbReference type="RefSeq" id="WP_007050287.1">
    <property type="nucleotide sequence ID" value="NZ_DS560019.1"/>
</dbReference>
<dbReference type="STRING" id="445971.ANASTE_01520"/>
<dbReference type="GO" id="GO:0046872">
    <property type="term" value="F:metal ion binding"/>
    <property type="evidence" value="ECO:0007669"/>
    <property type="project" value="UniProtKB-KW"/>
</dbReference>
<evidence type="ECO:0000256" key="2">
    <source>
        <dbReference type="ARBA" id="ARBA00023004"/>
    </source>
</evidence>
<dbReference type="PROSITE" id="PS51379">
    <property type="entry name" value="4FE4S_FER_2"/>
    <property type="match status" value="2"/>
</dbReference>
<dbReference type="Pfam" id="PF13187">
    <property type="entry name" value="Fer4_9"/>
    <property type="match status" value="1"/>
</dbReference>
<feature type="domain" description="4Fe-4S ferredoxin-type" evidence="5">
    <location>
        <begin position="231"/>
        <end position="251"/>
    </location>
</feature>
<sequence>MKIKKVYAVYFSATGTTKKIAEYIADNISKKLNIDLNIIDFTPKEKREETFDFKEDELAIFAVPVYAGRVPNVLLPFLKNNIKGNNALCVPVVLFGNRNYDDALIELRDIMEENNFHSIAAGAFVGEHSFSNILAKNRPGSEDLKVADELIDLTIDRIGILDTYTKEPINVKGQTPIRPYYTPRDRNGNKIDIRKVLPKVNHRCNDCKLCAEVCPMGSIDKDDIRKYNGICIKCGACIKKCPMNARYYDDEGYLYHKKELEEMYARRAEDEIF</sequence>
<dbReference type="OrthoDB" id="9813995at2"/>
<feature type="domain" description="4Fe-4S ferredoxin-type" evidence="5">
    <location>
        <begin position="196"/>
        <end position="224"/>
    </location>
</feature>
<keyword evidence="3" id="KW-0411">Iron-sulfur</keyword>
<dbReference type="InterPro" id="IPR047964">
    <property type="entry name" value="EFR1-like"/>
</dbReference>
<keyword evidence="1" id="KW-0479">Metal-binding</keyword>
<evidence type="ECO:0000313" key="7">
    <source>
        <dbReference type="Proteomes" id="UP000005178"/>
    </source>
</evidence>
<evidence type="ECO:0000259" key="5">
    <source>
        <dbReference type="PROSITE" id="PS51379"/>
    </source>
</evidence>
<dbReference type="SUPFAM" id="SSF54862">
    <property type="entry name" value="4Fe-4S ferredoxins"/>
    <property type="match status" value="1"/>
</dbReference>
<dbReference type="PROSITE" id="PS50902">
    <property type="entry name" value="FLAVODOXIN_LIKE"/>
    <property type="match status" value="1"/>
</dbReference>
<reference evidence="6" key="2">
    <citation type="submission" date="2013-08" db="EMBL/GenBank/DDBJ databases">
        <title>Draft genome sequence of Anaerofustis stercorihominis (DSM 17244).</title>
        <authorList>
            <person name="Sudarsanam P."/>
            <person name="Ley R."/>
            <person name="Guruge J."/>
            <person name="Turnbaugh P.J."/>
            <person name="Mahowald M."/>
            <person name="Liep D."/>
            <person name="Gordon J."/>
        </authorList>
    </citation>
    <scope>NUCLEOTIDE SEQUENCE</scope>
    <source>
        <strain evidence="6">DSM 17244</strain>
    </source>
</reference>
<keyword evidence="2" id="KW-0408">Iron</keyword>
<dbReference type="GO" id="GO:0016651">
    <property type="term" value="F:oxidoreductase activity, acting on NAD(P)H"/>
    <property type="evidence" value="ECO:0007669"/>
    <property type="project" value="UniProtKB-ARBA"/>
</dbReference>
<dbReference type="Pfam" id="PF12724">
    <property type="entry name" value="Flavodoxin_5"/>
    <property type="match status" value="1"/>
</dbReference>
<evidence type="ECO:0000313" key="6">
    <source>
        <dbReference type="EMBL" id="EDS71817.1"/>
    </source>
</evidence>
<dbReference type="InterPro" id="IPR008254">
    <property type="entry name" value="Flavodoxin/NO_synth"/>
</dbReference>
<evidence type="ECO:0000256" key="1">
    <source>
        <dbReference type="ARBA" id="ARBA00022723"/>
    </source>
</evidence>
<dbReference type="PANTHER" id="PTHR43122">
    <property type="entry name" value="FERREDOXIN SUBUNIT OF PYRUVATE:FLAVODOXIN OXIDOREDUCTASE-RELATED"/>
    <property type="match status" value="1"/>
</dbReference>
<dbReference type="Gene3D" id="3.40.50.360">
    <property type="match status" value="1"/>
</dbReference>
<dbReference type="InterPro" id="IPR017900">
    <property type="entry name" value="4Fe4S_Fe_S_CS"/>
</dbReference>
<dbReference type="AlphaFoldDB" id="B1CC20"/>
<evidence type="ECO:0000259" key="4">
    <source>
        <dbReference type="PROSITE" id="PS50902"/>
    </source>
</evidence>
<name>B1CC20_9FIRM</name>
<dbReference type="PANTHER" id="PTHR43122:SF1">
    <property type="entry name" value="IRON-SULFUR-BINDING PROTEIN"/>
    <property type="match status" value="1"/>
</dbReference>
<dbReference type="InterPro" id="IPR017896">
    <property type="entry name" value="4Fe4S_Fe-S-bd"/>
</dbReference>
<protein>
    <submittedName>
        <fullName evidence="6">4Fe-4S binding domain protein</fullName>
    </submittedName>
</protein>
<feature type="domain" description="Flavodoxin-like" evidence="4">
    <location>
        <begin position="6"/>
        <end position="155"/>
    </location>
</feature>
<dbReference type="PROSITE" id="PS00198">
    <property type="entry name" value="4FE4S_FER_1"/>
    <property type="match status" value="1"/>
</dbReference>
<organism evidence="6 7">
    <name type="scientific">Anaerofustis stercorihominis DSM 17244</name>
    <dbReference type="NCBI Taxonomy" id="445971"/>
    <lineage>
        <taxon>Bacteria</taxon>
        <taxon>Bacillati</taxon>
        <taxon>Bacillota</taxon>
        <taxon>Clostridia</taxon>
        <taxon>Eubacteriales</taxon>
        <taxon>Eubacteriaceae</taxon>
        <taxon>Anaerofustis</taxon>
    </lineage>
</organism>
<dbReference type="SUPFAM" id="SSF52218">
    <property type="entry name" value="Flavoproteins"/>
    <property type="match status" value="1"/>
</dbReference>
<keyword evidence="7" id="KW-1185">Reference proteome</keyword>
<gene>
    <name evidence="6" type="ORF">ANASTE_01520</name>
</gene>
<proteinExistence type="predicted"/>
<reference evidence="6" key="1">
    <citation type="submission" date="2008-01" db="EMBL/GenBank/DDBJ databases">
        <authorList>
            <person name="Fulton L."/>
            <person name="Clifton S."/>
            <person name="Fulton B."/>
            <person name="Xu J."/>
            <person name="Minx P."/>
            <person name="Pepin K.H."/>
            <person name="Johnson M."/>
            <person name="Thiruvilangam P."/>
            <person name="Bhonagiri V."/>
            <person name="Nash W.E."/>
            <person name="Mardis E.R."/>
            <person name="Wilson R.K."/>
        </authorList>
    </citation>
    <scope>NUCLEOTIDE SEQUENCE [LARGE SCALE GENOMIC DNA]</scope>
    <source>
        <strain evidence="6">DSM 17244</strain>
    </source>
</reference>
<dbReference type="EMBL" id="ABIL02000006">
    <property type="protein sequence ID" value="EDS71817.1"/>
    <property type="molecule type" value="Genomic_DNA"/>
</dbReference>
<dbReference type="InterPro" id="IPR029039">
    <property type="entry name" value="Flavoprotein-like_sf"/>
</dbReference>
<dbReference type="GeneID" id="98000601"/>
<dbReference type="GO" id="GO:0010181">
    <property type="term" value="F:FMN binding"/>
    <property type="evidence" value="ECO:0007669"/>
    <property type="project" value="InterPro"/>
</dbReference>
<dbReference type="GO" id="GO:0051536">
    <property type="term" value="F:iron-sulfur cluster binding"/>
    <property type="evidence" value="ECO:0007669"/>
    <property type="project" value="UniProtKB-KW"/>
</dbReference>
<dbReference type="NCBIfam" id="NF038196">
    <property type="entry name" value="ferrodoxin_EFR1"/>
    <property type="match status" value="1"/>
</dbReference>
<dbReference type="InterPro" id="IPR026816">
    <property type="entry name" value="Flavodoxin_dom"/>
</dbReference>